<keyword evidence="3" id="KW-1185">Reference proteome</keyword>
<organism evidence="2 3">
    <name type="scientific">[Mycobacterium] manitobense</name>
    <dbReference type="NCBI Taxonomy" id="190147"/>
    <lineage>
        <taxon>Bacteria</taxon>
        <taxon>Bacillati</taxon>
        <taxon>Actinomycetota</taxon>
        <taxon>Actinomycetes</taxon>
        <taxon>Mycobacteriales</taxon>
        <taxon>Mycobacteriaceae</taxon>
        <taxon>Mycolicibacterium</taxon>
    </lineage>
</organism>
<accession>A0A9X3BLR0</accession>
<feature type="transmembrane region" description="Helical" evidence="1">
    <location>
        <begin position="39"/>
        <end position="61"/>
    </location>
</feature>
<proteinExistence type="predicted"/>
<evidence type="ECO:0000256" key="1">
    <source>
        <dbReference type="SAM" id="Phobius"/>
    </source>
</evidence>
<reference evidence="2" key="2">
    <citation type="journal article" date="2022" name="BMC Genomics">
        <title>Comparative genome analysis of mycobacteria focusing on tRNA and non-coding RNA.</title>
        <authorList>
            <person name="Behra P.R.K."/>
            <person name="Pettersson B.M.F."/>
            <person name="Ramesh M."/>
            <person name="Das S."/>
            <person name="Dasgupta S."/>
            <person name="Kirsebom L.A."/>
        </authorList>
    </citation>
    <scope>NUCLEOTIDE SEQUENCE</scope>
    <source>
        <strain evidence="2">DSM 44615</strain>
    </source>
</reference>
<keyword evidence="1" id="KW-0472">Membrane</keyword>
<keyword evidence="1" id="KW-0812">Transmembrane</keyword>
<evidence type="ECO:0000313" key="3">
    <source>
        <dbReference type="Proteomes" id="UP001140293"/>
    </source>
</evidence>
<feature type="transmembrane region" description="Helical" evidence="1">
    <location>
        <begin position="68"/>
        <end position="86"/>
    </location>
</feature>
<dbReference type="Proteomes" id="UP001140293">
    <property type="component" value="Unassembled WGS sequence"/>
</dbReference>
<keyword evidence="1" id="KW-1133">Transmembrane helix</keyword>
<protein>
    <submittedName>
        <fullName evidence="2">Uncharacterized protein</fullName>
    </submittedName>
</protein>
<dbReference type="AlphaFoldDB" id="A0A9X3BLR0"/>
<gene>
    <name evidence="2" type="ORF">H7I41_06675</name>
</gene>
<feature type="transmembrane region" description="Helical" evidence="1">
    <location>
        <begin position="106"/>
        <end position="126"/>
    </location>
</feature>
<evidence type="ECO:0000313" key="2">
    <source>
        <dbReference type="EMBL" id="MCV7169604.1"/>
    </source>
</evidence>
<reference evidence="2" key="1">
    <citation type="submission" date="2020-07" db="EMBL/GenBank/DDBJ databases">
        <authorList>
            <person name="Pettersson B.M.F."/>
            <person name="Behra P.R.K."/>
            <person name="Ramesh M."/>
            <person name="Das S."/>
            <person name="Dasgupta S."/>
            <person name="Kirsebom L.A."/>
        </authorList>
    </citation>
    <scope>NUCLEOTIDE SEQUENCE</scope>
    <source>
        <strain evidence="2">DSM 44615</strain>
    </source>
</reference>
<sequence length="179" mass="17682">MSTPVSRARWMRGGLVGVCSTVVTAGAHAAAGGGLPRGSALVVAALVCLTVGGAIGGVHLTGRRARPAAVIAALAVAQLLGHLVMAGGHHHAGGLGLTPAMLTAHLAAAVVLGIAISAVEYAYVVATSVLRWLRLFATAATGPVPTVRRWATNVVVVQPVLPPSGLGMRAPPAGLLPAA</sequence>
<dbReference type="EMBL" id="JACKSJ010000051">
    <property type="protein sequence ID" value="MCV7169604.1"/>
    <property type="molecule type" value="Genomic_DNA"/>
</dbReference>
<comment type="caution">
    <text evidence="2">The sequence shown here is derived from an EMBL/GenBank/DDBJ whole genome shotgun (WGS) entry which is preliminary data.</text>
</comment>
<name>A0A9X3BLR0_9MYCO</name>
<dbReference type="RefSeq" id="WP_264011795.1">
    <property type="nucleotide sequence ID" value="NZ_JACKSJ010000051.1"/>
</dbReference>